<dbReference type="InterPro" id="IPR045518">
    <property type="entry name" value="2EXR"/>
</dbReference>
<evidence type="ECO:0000259" key="1">
    <source>
        <dbReference type="Pfam" id="PF20150"/>
    </source>
</evidence>
<dbReference type="PANTHER" id="PTHR35910">
    <property type="entry name" value="2EXR DOMAIN-CONTAINING PROTEIN"/>
    <property type="match status" value="1"/>
</dbReference>
<feature type="domain" description="2EXR" evidence="1">
    <location>
        <begin position="32"/>
        <end position="141"/>
    </location>
</feature>
<gene>
    <name evidence="2" type="ORF">FALBO_15016</name>
</gene>
<proteinExistence type="predicted"/>
<name>A0A8H4P3Y6_9HYPO</name>
<organism evidence="2 3">
    <name type="scientific">Fusarium albosuccineum</name>
    <dbReference type="NCBI Taxonomy" id="1237068"/>
    <lineage>
        <taxon>Eukaryota</taxon>
        <taxon>Fungi</taxon>
        <taxon>Dikarya</taxon>
        <taxon>Ascomycota</taxon>
        <taxon>Pezizomycotina</taxon>
        <taxon>Sordariomycetes</taxon>
        <taxon>Hypocreomycetidae</taxon>
        <taxon>Hypocreales</taxon>
        <taxon>Nectriaceae</taxon>
        <taxon>Fusarium</taxon>
        <taxon>Fusarium decemcellulare species complex</taxon>
    </lineage>
</organism>
<dbReference type="AlphaFoldDB" id="A0A8H4P3Y6"/>
<dbReference type="Pfam" id="PF20150">
    <property type="entry name" value="2EXR"/>
    <property type="match status" value="1"/>
</dbReference>
<accession>A0A8H4P3Y6</accession>
<evidence type="ECO:0000313" key="3">
    <source>
        <dbReference type="Proteomes" id="UP000554235"/>
    </source>
</evidence>
<keyword evidence="3" id="KW-1185">Reference proteome</keyword>
<sequence length="314" mass="37047">MTTSTELSPSATPVSGQHLEIFNPEYKETFSFPQFSKLLPELRWMVWEQALRRERYIRVELKSVSNVNDANNGHWPHHYAIVMVSKAISKLFRVTSESRRVARSFYRVQLPCHYFLGRWTLESRPMENNGIFYFNPELDMLEISGMEYFADFAHRIWNQDKRQVGLVNLALDAYRTRQITRLRSTSQQDIHLARRFLSRLERVFFVSRESSLGRIHISFSQAHNGLAGRIHRSHPLMAYTPSFDRVGCDPRPIEPNLDNFLFHHRDARETAYQWQTLLNQWQVQGHSGQVEYRFMLTCGEKPEHERILDRSSAT</sequence>
<protein>
    <recommendedName>
        <fullName evidence="1">2EXR domain-containing protein</fullName>
    </recommendedName>
</protein>
<evidence type="ECO:0000313" key="2">
    <source>
        <dbReference type="EMBL" id="KAF4458250.1"/>
    </source>
</evidence>
<dbReference type="PANTHER" id="PTHR35910:SF1">
    <property type="entry name" value="2EXR DOMAIN-CONTAINING PROTEIN"/>
    <property type="match status" value="1"/>
</dbReference>
<comment type="caution">
    <text evidence="2">The sequence shown here is derived from an EMBL/GenBank/DDBJ whole genome shotgun (WGS) entry which is preliminary data.</text>
</comment>
<dbReference type="EMBL" id="JAADYS010002527">
    <property type="protein sequence ID" value="KAF4458250.1"/>
    <property type="molecule type" value="Genomic_DNA"/>
</dbReference>
<dbReference type="Proteomes" id="UP000554235">
    <property type="component" value="Unassembled WGS sequence"/>
</dbReference>
<reference evidence="2 3" key="1">
    <citation type="submission" date="2020-01" db="EMBL/GenBank/DDBJ databases">
        <title>Identification and distribution of gene clusters putatively required for synthesis of sphingolipid metabolism inhibitors in phylogenetically diverse species of the filamentous fungus Fusarium.</title>
        <authorList>
            <person name="Kim H.-S."/>
            <person name="Busman M."/>
            <person name="Brown D.W."/>
            <person name="Divon H."/>
            <person name="Uhlig S."/>
            <person name="Proctor R.H."/>
        </authorList>
    </citation>
    <scope>NUCLEOTIDE SEQUENCE [LARGE SCALE GENOMIC DNA]</scope>
    <source>
        <strain evidence="2 3">NRRL 20459</strain>
    </source>
</reference>
<dbReference type="OrthoDB" id="3469466at2759"/>